<name>A0AAV9RKT8_9TELE</name>
<comment type="caution">
    <text evidence="1">The sequence shown here is derived from an EMBL/GenBank/DDBJ whole genome shotgun (WGS) entry which is preliminary data.</text>
</comment>
<evidence type="ECO:0000313" key="1">
    <source>
        <dbReference type="EMBL" id="KAK5609644.1"/>
    </source>
</evidence>
<keyword evidence="2" id="KW-1185">Reference proteome</keyword>
<protein>
    <submittedName>
        <fullName evidence="1">Uncharacterized protein</fullName>
    </submittedName>
</protein>
<dbReference type="EMBL" id="JAHHUM010001739">
    <property type="protein sequence ID" value="KAK5609644.1"/>
    <property type="molecule type" value="Genomic_DNA"/>
</dbReference>
<accession>A0AAV9RKT8</accession>
<proteinExistence type="predicted"/>
<dbReference type="AlphaFoldDB" id="A0AAV9RKT8"/>
<reference evidence="1 2" key="1">
    <citation type="submission" date="2021-06" db="EMBL/GenBank/DDBJ databases">
        <authorList>
            <person name="Palmer J.M."/>
        </authorList>
    </citation>
    <scope>NUCLEOTIDE SEQUENCE [LARGE SCALE GENOMIC DNA]</scope>
    <source>
        <strain evidence="1 2">MEX-2019</strain>
        <tissue evidence="1">Muscle</tissue>
    </source>
</reference>
<organism evidence="1 2">
    <name type="scientific">Crenichthys baileyi</name>
    <name type="common">White River springfish</name>
    <dbReference type="NCBI Taxonomy" id="28760"/>
    <lineage>
        <taxon>Eukaryota</taxon>
        <taxon>Metazoa</taxon>
        <taxon>Chordata</taxon>
        <taxon>Craniata</taxon>
        <taxon>Vertebrata</taxon>
        <taxon>Euteleostomi</taxon>
        <taxon>Actinopterygii</taxon>
        <taxon>Neopterygii</taxon>
        <taxon>Teleostei</taxon>
        <taxon>Neoteleostei</taxon>
        <taxon>Acanthomorphata</taxon>
        <taxon>Ovalentaria</taxon>
        <taxon>Atherinomorphae</taxon>
        <taxon>Cyprinodontiformes</taxon>
        <taxon>Goodeidae</taxon>
        <taxon>Crenichthys</taxon>
    </lineage>
</organism>
<sequence>MRRVQTEVRNKIREGKEQYRRKLKSKLAQNNTMEKFSTIMGCITGAQEVEYSGAVASFVERCGHNHLQLKIGNTKELRGSTKRVCRTMRQMWYH</sequence>
<gene>
    <name evidence="1" type="ORF">CRENBAI_000843</name>
</gene>
<evidence type="ECO:0000313" key="2">
    <source>
        <dbReference type="Proteomes" id="UP001311232"/>
    </source>
</evidence>
<dbReference type="Proteomes" id="UP001311232">
    <property type="component" value="Unassembled WGS sequence"/>
</dbReference>